<accession>A0A1A9VCM5</accession>
<dbReference type="VEuPathDB" id="VectorBase:GAUT033008"/>
<feature type="region of interest" description="Disordered" evidence="1">
    <location>
        <begin position="1"/>
        <end position="24"/>
    </location>
</feature>
<proteinExistence type="predicted"/>
<evidence type="ECO:0000313" key="2">
    <source>
        <dbReference type="EnsemblMetazoa" id="GAUT033008-PA"/>
    </source>
</evidence>
<protein>
    <submittedName>
        <fullName evidence="2">Uncharacterized protein</fullName>
    </submittedName>
</protein>
<reference evidence="2" key="1">
    <citation type="submission" date="2020-05" db="UniProtKB">
        <authorList>
            <consortium name="EnsemblMetazoa"/>
        </authorList>
    </citation>
    <scope>IDENTIFICATION</scope>
    <source>
        <strain evidence="2">TTRI</strain>
    </source>
</reference>
<dbReference type="EnsemblMetazoa" id="GAUT033008-RA">
    <property type="protein sequence ID" value="GAUT033008-PA"/>
    <property type="gene ID" value="GAUT033008"/>
</dbReference>
<organism evidence="2 3">
    <name type="scientific">Glossina austeni</name>
    <name type="common">Savannah tsetse fly</name>
    <dbReference type="NCBI Taxonomy" id="7395"/>
    <lineage>
        <taxon>Eukaryota</taxon>
        <taxon>Metazoa</taxon>
        <taxon>Ecdysozoa</taxon>
        <taxon>Arthropoda</taxon>
        <taxon>Hexapoda</taxon>
        <taxon>Insecta</taxon>
        <taxon>Pterygota</taxon>
        <taxon>Neoptera</taxon>
        <taxon>Endopterygota</taxon>
        <taxon>Diptera</taxon>
        <taxon>Brachycera</taxon>
        <taxon>Muscomorpha</taxon>
        <taxon>Hippoboscoidea</taxon>
        <taxon>Glossinidae</taxon>
        <taxon>Glossina</taxon>
    </lineage>
</organism>
<dbReference type="AlphaFoldDB" id="A0A1A9VCM5"/>
<feature type="compositionally biased region" description="Low complexity" evidence="1">
    <location>
        <begin position="1"/>
        <end position="11"/>
    </location>
</feature>
<dbReference type="Proteomes" id="UP000078200">
    <property type="component" value="Unassembled WGS sequence"/>
</dbReference>
<name>A0A1A9VCM5_GLOAU</name>
<keyword evidence="3" id="KW-1185">Reference proteome</keyword>
<evidence type="ECO:0000313" key="3">
    <source>
        <dbReference type="Proteomes" id="UP000078200"/>
    </source>
</evidence>
<sequence length="102" mass="11632">MLSQLENAVTETDADADVDADGNGDDGEQLWHRCALGLRGLRSQQRVSKYNNKPNRDNINKPAGIEAKIPRLYPLELFTNDYSTTTSYPDLFKYKIHYQRLA</sequence>
<feature type="compositionally biased region" description="Acidic residues" evidence="1">
    <location>
        <begin position="12"/>
        <end position="24"/>
    </location>
</feature>
<evidence type="ECO:0000256" key="1">
    <source>
        <dbReference type="SAM" id="MobiDB-lite"/>
    </source>
</evidence>